<feature type="region of interest" description="Disordered" evidence="1">
    <location>
        <begin position="59"/>
        <end position="105"/>
    </location>
</feature>
<reference evidence="2 3" key="1">
    <citation type="journal article" date="2021" name="Elife">
        <title>Chloroplast acquisition without the gene transfer in kleptoplastic sea slugs, Plakobranchus ocellatus.</title>
        <authorList>
            <person name="Maeda T."/>
            <person name="Takahashi S."/>
            <person name="Yoshida T."/>
            <person name="Shimamura S."/>
            <person name="Takaki Y."/>
            <person name="Nagai Y."/>
            <person name="Toyoda A."/>
            <person name="Suzuki Y."/>
            <person name="Arimoto A."/>
            <person name="Ishii H."/>
            <person name="Satoh N."/>
            <person name="Nishiyama T."/>
            <person name="Hasebe M."/>
            <person name="Maruyama T."/>
            <person name="Minagawa J."/>
            <person name="Obokata J."/>
            <person name="Shigenobu S."/>
        </authorList>
    </citation>
    <scope>NUCLEOTIDE SEQUENCE [LARGE SCALE GENOMIC DNA]</scope>
</reference>
<protein>
    <submittedName>
        <fullName evidence="2">Uncharacterized protein</fullName>
    </submittedName>
</protein>
<evidence type="ECO:0000313" key="3">
    <source>
        <dbReference type="Proteomes" id="UP000735302"/>
    </source>
</evidence>
<comment type="caution">
    <text evidence="2">The sequence shown here is derived from an EMBL/GenBank/DDBJ whole genome shotgun (WGS) entry which is preliminary data.</text>
</comment>
<dbReference type="EMBL" id="BLXT01003747">
    <property type="protein sequence ID" value="GFO05187.1"/>
    <property type="molecule type" value="Genomic_DNA"/>
</dbReference>
<accession>A0AAV4AE61</accession>
<dbReference type="AlphaFoldDB" id="A0AAV4AE61"/>
<sequence>MGPESLRAQTESITHDEFRTFWPLRTRGETRGCPNTFRGSRTMMNGDFFEILKGKSTGAPHFTSRAMTGKKQDSRGNPQLRDLRFSGPLSDQGAGGGARARNRRVPADLRADTLITVPPQTPPFEIGHFGNLVKRIKDCC</sequence>
<evidence type="ECO:0000256" key="1">
    <source>
        <dbReference type="SAM" id="MobiDB-lite"/>
    </source>
</evidence>
<keyword evidence="3" id="KW-1185">Reference proteome</keyword>
<organism evidence="2 3">
    <name type="scientific">Plakobranchus ocellatus</name>
    <dbReference type="NCBI Taxonomy" id="259542"/>
    <lineage>
        <taxon>Eukaryota</taxon>
        <taxon>Metazoa</taxon>
        <taxon>Spiralia</taxon>
        <taxon>Lophotrochozoa</taxon>
        <taxon>Mollusca</taxon>
        <taxon>Gastropoda</taxon>
        <taxon>Heterobranchia</taxon>
        <taxon>Euthyneura</taxon>
        <taxon>Panpulmonata</taxon>
        <taxon>Sacoglossa</taxon>
        <taxon>Placobranchoidea</taxon>
        <taxon>Plakobranchidae</taxon>
        <taxon>Plakobranchus</taxon>
    </lineage>
</organism>
<gene>
    <name evidence="2" type="ORF">PoB_003169200</name>
</gene>
<evidence type="ECO:0000313" key="2">
    <source>
        <dbReference type="EMBL" id="GFO05187.1"/>
    </source>
</evidence>
<name>A0AAV4AE61_9GAST</name>
<feature type="non-terminal residue" evidence="2">
    <location>
        <position position="140"/>
    </location>
</feature>
<proteinExistence type="predicted"/>
<dbReference type="Proteomes" id="UP000735302">
    <property type="component" value="Unassembled WGS sequence"/>
</dbReference>